<dbReference type="InterPro" id="IPR005835">
    <property type="entry name" value="NTP_transferase_dom"/>
</dbReference>
<protein>
    <submittedName>
        <fullName evidence="2">Galactokinase</fullName>
    </submittedName>
</protein>
<dbReference type="SUPFAM" id="SSF53448">
    <property type="entry name" value="Nucleotide-diphospho-sugar transferases"/>
    <property type="match status" value="1"/>
</dbReference>
<dbReference type="AlphaFoldDB" id="A0A1L9QSC5"/>
<dbReference type="STRING" id="1925591.BI308_11200"/>
<organism evidence="2 3">
    <name type="scientific">Roseofilum reptotaenium AO1-A</name>
    <dbReference type="NCBI Taxonomy" id="1925591"/>
    <lineage>
        <taxon>Bacteria</taxon>
        <taxon>Bacillati</taxon>
        <taxon>Cyanobacteriota</taxon>
        <taxon>Cyanophyceae</taxon>
        <taxon>Desertifilales</taxon>
        <taxon>Desertifilaceae</taxon>
        <taxon>Roseofilum</taxon>
    </lineage>
</organism>
<dbReference type="Proteomes" id="UP000183940">
    <property type="component" value="Unassembled WGS sequence"/>
</dbReference>
<dbReference type="GO" id="GO:0016301">
    <property type="term" value="F:kinase activity"/>
    <property type="evidence" value="ECO:0007669"/>
    <property type="project" value="UniProtKB-KW"/>
</dbReference>
<sequence>MTVPELAETQAVILAGGLGTRLRSVVSDRPKVLAKVGDRPFMVYLLEQLSAAGVQKVILCTGYLGDQVQTTFETSSHQLDLIYSQELSPLGTGGALRLALDYIQSDSVLVMNGDSFCEISIGEFWLSHADRQTDVTIALTQVSDTSRYGRVEVDSAGKILNFAEKGNSTSVGWINAGIYLIKRELISEIPRDQVISLEQEILPNWIEHKSVYSYPTQGKFIDIGTPTSYALAQSFLGEEP</sequence>
<feature type="domain" description="Nucleotidyl transferase" evidence="1">
    <location>
        <begin position="11"/>
        <end position="236"/>
    </location>
</feature>
<comment type="caution">
    <text evidence="2">The sequence shown here is derived from an EMBL/GenBank/DDBJ whole genome shotgun (WGS) entry which is preliminary data.</text>
</comment>
<dbReference type="EMBL" id="MLAW01000016">
    <property type="protein sequence ID" value="OJJ25526.1"/>
    <property type="molecule type" value="Genomic_DNA"/>
</dbReference>
<evidence type="ECO:0000313" key="3">
    <source>
        <dbReference type="Proteomes" id="UP000183940"/>
    </source>
</evidence>
<evidence type="ECO:0000259" key="1">
    <source>
        <dbReference type="Pfam" id="PF00483"/>
    </source>
</evidence>
<dbReference type="CDD" id="cd06915">
    <property type="entry name" value="NTP_transferase_WcbM_like"/>
    <property type="match status" value="1"/>
</dbReference>
<dbReference type="PANTHER" id="PTHR22572">
    <property type="entry name" value="SUGAR-1-PHOSPHATE GUANYL TRANSFERASE"/>
    <property type="match status" value="1"/>
</dbReference>
<dbReference type="Pfam" id="PF00483">
    <property type="entry name" value="NTP_transferase"/>
    <property type="match status" value="1"/>
</dbReference>
<reference evidence="2" key="1">
    <citation type="submission" date="2016-10" db="EMBL/GenBank/DDBJ databases">
        <title>CRISPR-Cas defence system in Roseofilum reptotaenium: evidence of a bacteriophage-cyanobacterium arms race in the coral black band disease.</title>
        <authorList>
            <person name="Buerger P."/>
            <person name="Wood-Charlson E.M."/>
            <person name="Weynberg K.D."/>
            <person name="Willis B."/>
            <person name="Van Oppen M.J."/>
        </authorList>
    </citation>
    <scope>NUCLEOTIDE SEQUENCE [LARGE SCALE GENOMIC DNA]</scope>
    <source>
        <strain evidence="2">AO1-A</strain>
    </source>
</reference>
<dbReference type="InterPro" id="IPR050486">
    <property type="entry name" value="Mannose-1P_guanyltransferase"/>
</dbReference>
<evidence type="ECO:0000313" key="2">
    <source>
        <dbReference type="EMBL" id="OJJ25526.1"/>
    </source>
</evidence>
<name>A0A1L9QSC5_9CYAN</name>
<dbReference type="Gene3D" id="3.90.550.10">
    <property type="entry name" value="Spore Coat Polysaccharide Biosynthesis Protein SpsA, Chain A"/>
    <property type="match status" value="1"/>
</dbReference>
<keyword evidence="3" id="KW-1185">Reference proteome</keyword>
<accession>A0A1L9QSC5</accession>
<gene>
    <name evidence="2" type="ORF">BI308_11200</name>
</gene>
<dbReference type="InterPro" id="IPR029044">
    <property type="entry name" value="Nucleotide-diphossugar_trans"/>
</dbReference>
<proteinExistence type="predicted"/>